<gene>
    <name evidence="2" type="ordered locus">Acry_2356</name>
</gene>
<feature type="compositionally biased region" description="Basic and acidic residues" evidence="1">
    <location>
        <begin position="38"/>
        <end position="51"/>
    </location>
</feature>
<dbReference type="STRING" id="349163.Acry_2356"/>
<evidence type="ECO:0000256" key="1">
    <source>
        <dbReference type="SAM" id="MobiDB-lite"/>
    </source>
</evidence>
<keyword evidence="3" id="KW-1185">Reference proteome</keyword>
<evidence type="ECO:0000313" key="3">
    <source>
        <dbReference type="Proteomes" id="UP000000245"/>
    </source>
</evidence>
<organism evidence="2 3">
    <name type="scientific">Acidiphilium cryptum (strain JF-5)</name>
    <dbReference type="NCBI Taxonomy" id="349163"/>
    <lineage>
        <taxon>Bacteria</taxon>
        <taxon>Pseudomonadati</taxon>
        <taxon>Pseudomonadota</taxon>
        <taxon>Alphaproteobacteria</taxon>
        <taxon>Acetobacterales</taxon>
        <taxon>Acidocellaceae</taxon>
        <taxon>Acidiphilium</taxon>
    </lineage>
</organism>
<evidence type="ECO:0000313" key="2">
    <source>
        <dbReference type="EMBL" id="ABQ31550.1"/>
    </source>
</evidence>
<accession>A5G118</accession>
<protein>
    <submittedName>
        <fullName evidence="2">Uncharacterized protein</fullName>
    </submittedName>
</protein>
<sequence>MLRDTADFLNRPEYPFLRVGMLGLLFWGRRIVGSISDHRHRDGGEHHERDVTMPPVPGPGLAVVEANSFFVVSRRSSIARRWPSTDGAGPRAAF</sequence>
<dbReference type="HOGENOM" id="CLU_2379690_0_0_5"/>
<dbReference type="EMBL" id="CP000697">
    <property type="protein sequence ID" value="ABQ31550.1"/>
    <property type="molecule type" value="Genomic_DNA"/>
</dbReference>
<reference evidence="2 3" key="1">
    <citation type="submission" date="2007-05" db="EMBL/GenBank/DDBJ databases">
        <title>Complete sequence of chromosome of Acidiphilium cryptum JF-5.</title>
        <authorList>
            <consortium name="US DOE Joint Genome Institute"/>
            <person name="Copeland A."/>
            <person name="Lucas S."/>
            <person name="Lapidus A."/>
            <person name="Barry K."/>
            <person name="Detter J.C."/>
            <person name="Glavina del Rio T."/>
            <person name="Hammon N."/>
            <person name="Israni S."/>
            <person name="Dalin E."/>
            <person name="Tice H."/>
            <person name="Pitluck S."/>
            <person name="Sims D."/>
            <person name="Brettin T."/>
            <person name="Bruce D."/>
            <person name="Han C."/>
            <person name="Schmutz J."/>
            <person name="Larimer F."/>
            <person name="Land M."/>
            <person name="Hauser L."/>
            <person name="Kyrpides N."/>
            <person name="Kim E."/>
            <person name="Magnuson T."/>
            <person name="Richardson P."/>
        </authorList>
    </citation>
    <scope>NUCLEOTIDE SEQUENCE [LARGE SCALE GENOMIC DNA]</scope>
    <source>
        <strain evidence="2 3">JF-5</strain>
    </source>
</reference>
<dbReference type="Proteomes" id="UP000000245">
    <property type="component" value="Chromosome"/>
</dbReference>
<proteinExistence type="predicted"/>
<dbReference type="KEGG" id="acr:Acry_2356"/>
<dbReference type="AlphaFoldDB" id="A5G118"/>
<name>A5G118_ACICJ</name>
<feature type="region of interest" description="Disordered" evidence="1">
    <location>
        <begin position="38"/>
        <end position="57"/>
    </location>
</feature>